<feature type="chain" id="PRO_5046318620" evidence="1">
    <location>
        <begin position="28"/>
        <end position="299"/>
    </location>
</feature>
<dbReference type="EMBL" id="JBFOHL010000008">
    <property type="protein sequence ID" value="MEW9624588.1"/>
    <property type="molecule type" value="Genomic_DNA"/>
</dbReference>
<reference evidence="2 3" key="1">
    <citation type="submission" date="2024-06" db="EMBL/GenBank/DDBJ databases">
        <authorList>
            <person name="Woo H."/>
        </authorList>
    </citation>
    <scope>NUCLEOTIDE SEQUENCE [LARGE SCALE GENOMIC DNA]</scope>
    <source>
        <strain evidence="2 3">S2-g</strain>
    </source>
</reference>
<evidence type="ECO:0000256" key="1">
    <source>
        <dbReference type="SAM" id="SignalP"/>
    </source>
</evidence>
<dbReference type="RefSeq" id="WP_367844896.1">
    <property type="nucleotide sequence ID" value="NZ_JBFOHL010000008.1"/>
</dbReference>
<dbReference type="Proteomes" id="UP001556170">
    <property type="component" value="Unassembled WGS sequence"/>
</dbReference>
<evidence type="ECO:0000313" key="2">
    <source>
        <dbReference type="EMBL" id="MEW9624588.1"/>
    </source>
</evidence>
<proteinExistence type="predicted"/>
<comment type="caution">
    <text evidence="2">The sequence shown here is derived from an EMBL/GenBank/DDBJ whole genome shotgun (WGS) entry which is preliminary data.</text>
</comment>
<name>A0ABV3QPP0_9GAMM</name>
<gene>
    <name evidence="2" type="ORF">ABQJ56_10120</name>
</gene>
<sequence length="299" mass="31671">MSKINTKCALITCSLLLAISVAPSTSAQVLKVTTNPITPSNPIGILPPRPLPIPAPPSPLKPLDNNLYTTYTMSNSYTYLNWMVCGSTEETEGCYDFGSLGPFGRIGAIIEDNEITNYTTGTVTQNFYVVDQAANGGTGVTLYVYQRTDTITNSFDTTTMTLSHTIPLSLTGGTDATTYMAGNNSILLIGTNKSAYALEVQKSDFASRMVGGFSPPSNVSSITTSRYGYITVTFGDNGFYTLDPSGRSSGDGGGGDFMLNTTNGFSTGNSNIVSSATSPNLAARMQVHMKQQPTSQVNP</sequence>
<keyword evidence="3" id="KW-1185">Reference proteome</keyword>
<keyword evidence="1" id="KW-0732">Signal</keyword>
<feature type="signal peptide" evidence="1">
    <location>
        <begin position="1"/>
        <end position="27"/>
    </location>
</feature>
<organism evidence="2 3">
    <name type="scientific">Rhodanobacter geophilus</name>
    <dbReference type="NCBI Taxonomy" id="3162488"/>
    <lineage>
        <taxon>Bacteria</taxon>
        <taxon>Pseudomonadati</taxon>
        <taxon>Pseudomonadota</taxon>
        <taxon>Gammaproteobacteria</taxon>
        <taxon>Lysobacterales</taxon>
        <taxon>Rhodanobacteraceae</taxon>
        <taxon>Rhodanobacter</taxon>
    </lineage>
</organism>
<evidence type="ECO:0000313" key="3">
    <source>
        <dbReference type="Proteomes" id="UP001556170"/>
    </source>
</evidence>
<protein>
    <submittedName>
        <fullName evidence="2">Uncharacterized protein</fullName>
    </submittedName>
</protein>
<accession>A0ABV3QPP0</accession>